<protein>
    <submittedName>
        <fullName evidence="2">DUF1073 domain-containing protein</fullName>
    </submittedName>
</protein>
<dbReference type="InterPro" id="IPR024459">
    <property type="entry name" value="Acb1-like_N"/>
</dbReference>
<name>A0A6N6VP90_9BACT</name>
<dbReference type="Pfam" id="PF06381">
    <property type="entry name" value="Phage_portal_3"/>
    <property type="match status" value="1"/>
</dbReference>
<organism evidence="2 3">
    <name type="scientific">Silvanigrella paludirubra</name>
    <dbReference type="NCBI Taxonomy" id="2499159"/>
    <lineage>
        <taxon>Bacteria</taxon>
        <taxon>Pseudomonadati</taxon>
        <taxon>Bdellovibrionota</taxon>
        <taxon>Oligoflexia</taxon>
        <taxon>Silvanigrellales</taxon>
        <taxon>Silvanigrellaceae</taxon>
        <taxon>Silvanigrella</taxon>
    </lineage>
</organism>
<gene>
    <name evidence="2" type="ORF">GCL60_16465</name>
</gene>
<feature type="domain" description="Anti-CBASS protein Acb1-like N-terminal" evidence="1">
    <location>
        <begin position="54"/>
        <end position="401"/>
    </location>
</feature>
<dbReference type="AlphaFoldDB" id="A0A6N6VP90"/>
<dbReference type="Proteomes" id="UP000437748">
    <property type="component" value="Unassembled WGS sequence"/>
</dbReference>
<comment type="caution">
    <text evidence="2">The sequence shown here is derived from an EMBL/GenBank/DDBJ whole genome shotgun (WGS) entry which is preliminary data.</text>
</comment>
<dbReference type="RefSeq" id="WP_153421847.1">
    <property type="nucleotide sequence ID" value="NZ_WFLM01000009.1"/>
</dbReference>
<keyword evidence="3" id="KW-1185">Reference proteome</keyword>
<dbReference type="EMBL" id="WFLM01000009">
    <property type="protein sequence ID" value="KAB8035822.1"/>
    <property type="molecule type" value="Genomic_DNA"/>
</dbReference>
<evidence type="ECO:0000313" key="2">
    <source>
        <dbReference type="EMBL" id="KAB8035822.1"/>
    </source>
</evidence>
<accession>A0A6N6VP90</accession>
<dbReference type="NCBIfam" id="TIGR01555">
    <property type="entry name" value="phge_rel_HI1409"/>
    <property type="match status" value="1"/>
</dbReference>
<dbReference type="InterPro" id="IPR006445">
    <property type="entry name" value="Phage-assoc_HI1409"/>
</dbReference>
<proteinExistence type="predicted"/>
<reference evidence="2 3" key="1">
    <citation type="submission" date="2019-10" db="EMBL/GenBank/DDBJ databases">
        <title>New species of Slilvanegrellaceae.</title>
        <authorList>
            <person name="Pitt A."/>
            <person name="Hahn M.W."/>
        </authorList>
    </citation>
    <scope>NUCLEOTIDE SEQUENCE [LARGE SCALE GENOMIC DNA]</scope>
    <source>
        <strain evidence="2 3">SP-Ram-0.45-NSY-1</strain>
    </source>
</reference>
<dbReference type="OrthoDB" id="2019396at2"/>
<sequence length="456" mass="52731">MKKALVKAQTKNKQTITNLDGWQDVKRGLNSFKDKRTSIMLTDFSVSKSYSDILYKTDSLAKKIVNEPVEDSLREGFNFVLKRKKESEKLNHEFKRLLLRNKIETAWKDARKYGGSVLLFGFEDGLTLVDELEIDRIKGIKWILPFNKHQIQAEGIDENLESSNFGRPLFYKFNYSNNFKEKNNTVEKFHASRCIVFDGDILDYESFKSKGFFHESILTSIYPALKNYNIAHESIAAAFPEIWQGIYKIPSFMDAIASSNEELVKKRIEVMDDMRSNFRALVLGEGEDFDRKALSFAGIPELLNKVTERLVAVAKMPHTKLLGEGSQGNTSGRTEQTEWYDIVSHIQEQYLQPKLETIGEFLKQYLCQDKEQEIQIEFNSLYQQDPLKEADVYLKYAQADNLYITNQTIDPHEVAQSRFSGLKFGNRIILDKKIRKANKLTSEIPEDKENNESENE</sequence>
<evidence type="ECO:0000259" key="1">
    <source>
        <dbReference type="Pfam" id="PF06381"/>
    </source>
</evidence>
<evidence type="ECO:0000313" key="3">
    <source>
        <dbReference type="Proteomes" id="UP000437748"/>
    </source>
</evidence>